<gene>
    <name evidence="1" type="ORF">EPI10_017093</name>
</gene>
<organism evidence="1 2">
    <name type="scientific">Gossypium australe</name>
    <dbReference type="NCBI Taxonomy" id="47621"/>
    <lineage>
        <taxon>Eukaryota</taxon>
        <taxon>Viridiplantae</taxon>
        <taxon>Streptophyta</taxon>
        <taxon>Embryophyta</taxon>
        <taxon>Tracheophyta</taxon>
        <taxon>Spermatophyta</taxon>
        <taxon>Magnoliopsida</taxon>
        <taxon>eudicotyledons</taxon>
        <taxon>Gunneridae</taxon>
        <taxon>Pentapetalae</taxon>
        <taxon>rosids</taxon>
        <taxon>malvids</taxon>
        <taxon>Malvales</taxon>
        <taxon>Malvaceae</taxon>
        <taxon>Malvoideae</taxon>
        <taxon>Gossypium</taxon>
    </lineage>
</organism>
<dbReference type="GO" id="GO:0005634">
    <property type="term" value="C:nucleus"/>
    <property type="evidence" value="ECO:0007669"/>
    <property type="project" value="TreeGrafter"/>
</dbReference>
<dbReference type="Proteomes" id="UP000325315">
    <property type="component" value="Unassembled WGS sequence"/>
</dbReference>
<dbReference type="EMBL" id="SMMG02000006">
    <property type="protein sequence ID" value="KAA3471480.1"/>
    <property type="molecule type" value="Genomic_DNA"/>
</dbReference>
<dbReference type="SUPFAM" id="SSF81383">
    <property type="entry name" value="F-box domain"/>
    <property type="match status" value="1"/>
</dbReference>
<reference evidence="2" key="1">
    <citation type="journal article" date="2019" name="Plant Biotechnol. J.">
        <title>Genome sequencing of the Australian wild diploid species Gossypium australe highlights disease resistance and delayed gland morphogenesis.</title>
        <authorList>
            <person name="Cai Y."/>
            <person name="Cai X."/>
            <person name="Wang Q."/>
            <person name="Wang P."/>
            <person name="Zhang Y."/>
            <person name="Cai C."/>
            <person name="Xu Y."/>
            <person name="Wang K."/>
            <person name="Zhou Z."/>
            <person name="Wang C."/>
            <person name="Geng S."/>
            <person name="Li B."/>
            <person name="Dong Q."/>
            <person name="Hou Y."/>
            <person name="Wang H."/>
            <person name="Ai P."/>
            <person name="Liu Z."/>
            <person name="Yi F."/>
            <person name="Sun M."/>
            <person name="An G."/>
            <person name="Cheng J."/>
            <person name="Zhang Y."/>
            <person name="Shi Q."/>
            <person name="Xie Y."/>
            <person name="Shi X."/>
            <person name="Chang Y."/>
            <person name="Huang F."/>
            <person name="Chen Y."/>
            <person name="Hong S."/>
            <person name="Mi L."/>
            <person name="Sun Q."/>
            <person name="Zhang L."/>
            <person name="Zhou B."/>
            <person name="Peng R."/>
            <person name="Zhang X."/>
            <person name="Liu F."/>
        </authorList>
    </citation>
    <scope>NUCLEOTIDE SEQUENCE [LARGE SCALE GENOMIC DNA]</scope>
    <source>
        <strain evidence="2">cv. PA1801</strain>
    </source>
</reference>
<dbReference type="PANTHER" id="PTHR47149:SF1">
    <property type="entry name" value="F-BOX PROTEIN RMF"/>
    <property type="match status" value="1"/>
</dbReference>
<evidence type="ECO:0000313" key="2">
    <source>
        <dbReference type="Proteomes" id="UP000325315"/>
    </source>
</evidence>
<sequence>MIWRVASYIYQEISNVLLSKSIERMRKRLKRTKGICSCSSPLINCKNFTILNCLKLIISHSYIYPKRYEQDLWTYIARFLDGRSLVMLGTTNKWFNSVIMQNCIWKFTCLRDLQVPDPGHVAFSWSKLYASVVDGSHSFIFRQQEKHIDWMRIGAFSFDSEIAFLSQRMSASVKIPKQENIDDMLQSCGSCLLRKIKTGIWIAGTIYNLFDAQYVTKKNVKMLDARHIELFLNQGFQDGSWDYELVGSHEIKKKVRGAYGAIFDFKYLTSKSTAGIFDYKSWIGQPNDFQPKAIIALHAVAVNTNLQENQGVLIKYHTMRAGAEGEIVSIRISQQLL</sequence>
<dbReference type="AlphaFoldDB" id="A0A5B6VQT9"/>
<dbReference type="PANTHER" id="PTHR47149">
    <property type="entry name" value="F-BOX PROTEIN RMF"/>
    <property type="match status" value="1"/>
</dbReference>
<keyword evidence="2" id="KW-1185">Reference proteome</keyword>
<dbReference type="GO" id="GO:0061458">
    <property type="term" value="P:reproductive system development"/>
    <property type="evidence" value="ECO:0007669"/>
    <property type="project" value="TreeGrafter"/>
</dbReference>
<proteinExistence type="predicted"/>
<evidence type="ECO:0000313" key="1">
    <source>
        <dbReference type="EMBL" id="KAA3471480.1"/>
    </source>
</evidence>
<protein>
    <submittedName>
        <fullName evidence="1">Putative F-box protein isoform X2</fullName>
    </submittedName>
</protein>
<comment type="caution">
    <text evidence="1">The sequence shown here is derived from an EMBL/GenBank/DDBJ whole genome shotgun (WGS) entry which is preliminary data.</text>
</comment>
<dbReference type="InterPro" id="IPR036047">
    <property type="entry name" value="F-box-like_dom_sf"/>
</dbReference>
<dbReference type="OrthoDB" id="8062037at2759"/>
<name>A0A5B6VQT9_9ROSI</name>
<accession>A0A5B6VQT9</accession>